<dbReference type="InterPro" id="IPR018321">
    <property type="entry name" value="Glucosamine6P_isomerase_CS"/>
</dbReference>
<proteinExistence type="inferred from homology"/>
<dbReference type="GO" id="GO:0006043">
    <property type="term" value="P:glucosamine catabolic process"/>
    <property type="evidence" value="ECO:0007669"/>
    <property type="project" value="TreeGrafter"/>
</dbReference>
<keyword evidence="1 3" id="KW-0378">Hydrolase</keyword>
<evidence type="ECO:0000313" key="5">
    <source>
        <dbReference type="EMBL" id="AQP45286.1"/>
    </source>
</evidence>
<gene>
    <name evidence="3" type="primary">nagB</name>
    <name evidence="5" type="ORF">RPIT_11170</name>
</gene>
<evidence type="ECO:0000256" key="1">
    <source>
        <dbReference type="ARBA" id="ARBA00022801"/>
    </source>
</evidence>
<dbReference type="UniPathway" id="UPA00629">
    <property type="reaction ID" value="UER00684"/>
</dbReference>
<comment type="pathway">
    <text evidence="3">Amino-sugar metabolism; N-acetylneuraminate degradation; D-fructose 6-phosphate from N-acetylneuraminate: step 5/5.</text>
</comment>
<evidence type="ECO:0000256" key="3">
    <source>
        <dbReference type="HAMAP-Rule" id="MF_01241"/>
    </source>
</evidence>
<keyword evidence="6" id="KW-1185">Reference proteome</keyword>
<dbReference type="STRING" id="1610493.RPIT_11170"/>
<dbReference type="PROSITE" id="PS01161">
    <property type="entry name" value="GLC_GALNAC_ISOMERASE"/>
    <property type="match status" value="1"/>
</dbReference>
<feature type="active site" description="For ring-opening step" evidence="3">
    <location>
        <position position="136"/>
    </location>
</feature>
<dbReference type="InterPro" id="IPR004547">
    <property type="entry name" value="Glucosamine6P_isomerase"/>
</dbReference>
<dbReference type="OrthoDB" id="9791139at2"/>
<reference evidence="5 6" key="1">
    <citation type="journal article" date="2016" name="Int. J. Syst. Evol. Microbiol.">
        <title>Tessaracoccus flavus sp. nov., isolated from the drainage system of a lindane-producing factory.</title>
        <authorList>
            <person name="Kumari R."/>
            <person name="Singh P."/>
            <person name="Schumann P."/>
            <person name="Lal R."/>
        </authorList>
    </citation>
    <scope>NUCLEOTIDE SEQUENCE [LARGE SCALE GENOMIC DNA]</scope>
    <source>
        <strain evidence="5 6">RP1T</strain>
    </source>
</reference>
<dbReference type="EC" id="3.5.99.6" evidence="3"/>
<protein>
    <recommendedName>
        <fullName evidence="3">Glucosamine-6-phosphate deaminase</fullName>
        <ecNumber evidence="3">3.5.99.6</ecNumber>
    </recommendedName>
    <alternativeName>
        <fullName evidence="3">GlcN6P deaminase</fullName>
        <shortName evidence="3">GNPDA</shortName>
    </alternativeName>
    <alternativeName>
        <fullName evidence="3">Glucosamine-6-phosphate isomerase</fullName>
    </alternativeName>
</protein>
<comment type="function">
    <text evidence="3">Catalyzes the reversible isomerization-deamination of glucosamine 6-phosphate (GlcN6P) to form fructose 6-phosphate (Fru6P) and ammonium ion.</text>
</comment>
<keyword evidence="2 3" id="KW-0119">Carbohydrate metabolism</keyword>
<feature type="active site" description="Proton acceptor; for enolization step" evidence="3">
    <location>
        <position position="67"/>
    </location>
</feature>
<dbReference type="RefSeq" id="WP_077343205.1">
    <property type="nucleotide sequence ID" value="NZ_CP019605.1"/>
</dbReference>
<dbReference type="InterPro" id="IPR037171">
    <property type="entry name" value="NagB/RpiA_transferase-like"/>
</dbReference>
<feature type="active site" description="For ring-opening step" evidence="3">
    <location>
        <position position="143"/>
    </location>
</feature>
<name>A0A1Q2CGP7_9ACTN</name>
<dbReference type="SUPFAM" id="SSF100950">
    <property type="entry name" value="NagB/RpiA/CoA transferase-like"/>
    <property type="match status" value="1"/>
</dbReference>
<comment type="similarity">
    <text evidence="3">Belongs to the glucosamine/galactosamine-6-phosphate isomerase family. NagB subfamily.</text>
</comment>
<dbReference type="GO" id="GO:0004342">
    <property type="term" value="F:glucosamine-6-phosphate deaminase activity"/>
    <property type="evidence" value="ECO:0007669"/>
    <property type="project" value="UniProtKB-UniRule"/>
</dbReference>
<dbReference type="KEGG" id="tfl:RPIT_11170"/>
<feature type="site" description="Part of the allosteric site" evidence="3">
    <location>
        <position position="156"/>
    </location>
</feature>
<dbReference type="GO" id="GO:0005737">
    <property type="term" value="C:cytoplasm"/>
    <property type="evidence" value="ECO:0007669"/>
    <property type="project" value="TreeGrafter"/>
</dbReference>
<feature type="active site" description="Proton acceptor; for ring-opening step" evidence="3">
    <location>
        <position position="138"/>
    </location>
</feature>
<sequence>MEVVICRDAQEVGELAADRVIAYLEGIHTPVIGLATGSSPLALYAELSRRVQAGTFDFSHGLGFALDEYVGIDPDHPESYRNVIRRTVVEPLKMDPGRVRVPNGFAADLQGAADEYDAAIEEAGGVDVQILGIGSNGHIGFNEPFSSFSSRTRVKTLTPQTREDNARFFNSLDEVPRHCVTQGLGTIMDSRVAVLVATGEHKADAIAAMIEGPVSQRCPASILQFHPRAVIVIDEGAASKLESAEYFRHVAANDHVTGYSRD</sequence>
<comment type="activity regulation">
    <text evidence="3">Allosterically activated by N-acetylglucosamine 6-phosphate (GlcNAc6P).</text>
</comment>
<feature type="domain" description="Glucosamine/galactosamine-6-phosphate isomerase" evidence="4">
    <location>
        <begin position="10"/>
        <end position="224"/>
    </location>
</feature>
<dbReference type="Proteomes" id="UP000188324">
    <property type="component" value="Chromosome"/>
</dbReference>
<dbReference type="NCBIfam" id="TIGR00502">
    <property type="entry name" value="nagB"/>
    <property type="match status" value="1"/>
</dbReference>
<dbReference type="GO" id="GO:0042802">
    <property type="term" value="F:identical protein binding"/>
    <property type="evidence" value="ECO:0007669"/>
    <property type="project" value="TreeGrafter"/>
</dbReference>
<comment type="caution">
    <text evidence="3">Lacks conserved residue(s) required for the propagation of feature annotation.</text>
</comment>
<dbReference type="HAMAP" id="MF_01241">
    <property type="entry name" value="GlcN6P_deamin"/>
    <property type="match status" value="1"/>
</dbReference>
<organism evidence="5 6">
    <name type="scientific">Tessaracoccus flavus</name>
    <dbReference type="NCBI Taxonomy" id="1610493"/>
    <lineage>
        <taxon>Bacteria</taxon>
        <taxon>Bacillati</taxon>
        <taxon>Actinomycetota</taxon>
        <taxon>Actinomycetes</taxon>
        <taxon>Propionibacteriales</taxon>
        <taxon>Propionibacteriaceae</taxon>
        <taxon>Tessaracoccus</taxon>
    </lineage>
</organism>
<dbReference type="EMBL" id="CP019605">
    <property type="protein sequence ID" value="AQP45286.1"/>
    <property type="molecule type" value="Genomic_DNA"/>
</dbReference>
<dbReference type="GO" id="GO:0005975">
    <property type="term" value="P:carbohydrate metabolic process"/>
    <property type="evidence" value="ECO:0007669"/>
    <property type="project" value="InterPro"/>
</dbReference>
<keyword evidence="3" id="KW-0021">Allosteric enzyme</keyword>
<dbReference type="AlphaFoldDB" id="A0A1Q2CGP7"/>
<accession>A0A1Q2CGP7</accession>
<dbReference type="Gene3D" id="3.40.50.1360">
    <property type="match status" value="1"/>
</dbReference>
<feature type="site" description="Part of the allosteric site" evidence="3">
    <location>
        <position position="146"/>
    </location>
</feature>
<dbReference type="Pfam" id="PF01182">
    <property type="entry name" value="Glucosamine_iso"/>
    <property type="match status" value="1"/>
</dbReference>
<evidence type="ECO:0000256" key="2">
    <source>
        <dbReference type="ARBA" id="ARBA00023277"/>
    </source>
</evidence>
<dbReference type="PANTHER" id="PTHR11280">
    <property type="entry name" value="GLUCOSAMINE-6-PHOSPHATE ISOMERASE"/>
    <property type="match status" value="1"/>
</dbReference>
<feature type="site" description="Part of the allosteric site" evidence="3">
    <location>
        <position position="153"/>
    </location>
</feature>
<dbReference type="NCBIfam" id="NF001684">
    <property type="entry name" value="PRK00443.1-4"/>
    <property type="match status" value="1"/>
</dbReference>
<dbReference type="CDD" id="cd01399">
    <property type="entry name" value="GlcN6P_deaminase"/>
    <property type="match status" value="1"/>
</dbReference>
<dbReference type="GO" id="GO:0019262">
    <property type="term" value="P:N-acetylneuraminate catabolic process"/>
    <property type="evidence" value="ECO:0007669"/>
    <property type="project" value="UniProtKB-UniRule"/>
</dbReference>
<evidence type="ECO:0000259" key="4">
    <source>
        <dbReference type="Pfam" id="PF01182"/>
    </source>
</evidence>
<comment type="catalytic activity">
    <reaction evidence="3">
        <text>alpha-D-glucosamine 6-phosphate + H2O = beta-D-fructose 6-phosphate + NH4(+)</text>
        <dbReference type="Rhea" id="RHEA:12172"/>
        <dbReference type="ChEBI" id="CHEBI:15377"/>
        <dbReference type="ChEBI" id="CHEBI:28938"/>
        <dbReference type="ChEBI" id="CHEBI:57634"/>
        <dbReference type="ChEBI" id="CHEBI:75989"/>
        <dbReference type="EC" id="3.5.99.6"/>
    </reaction>
</comment>
<dbReference type="InterPro" id="IPR006148">
    <property type="entry name" value="Glc/Gal-6P_isomerase"/>
</dbReference>
<feature type="site" description="Part of the allosteric site" evidence="3">
    <location>
        <position position="155"/>
    </location>
</feature>
<evidence type="ECO:0000313" key="6">
    <source>
        <dbReference type="Proteomes" id="UP000188324"/>
    </source>
</evidence>
<dbReference type="PANTHER" id="PTHR11280:SF5">
    <property type="entry name" value="GLUCOSAMINE-6-PHOSPHATE ISOMERASE"/>
    <property type="match status" value="1"/>
</dbReference>
<dbReference type="GO" id="GO:0006046">
    <property type="term" value="P:N-acetylglucosamine catabolic process"/>
    <property type="evidence" value="ECO:0007669"/>
    <property type="project" value="UniProtKB-UniRule"/>
</dbReference>